<dbReference type="InterPro" id="IPR045078">
    <property type="entry name" value="TST/MPST-like"/>
</dbReference>
<evidence type="ECO:0000256" key="1">
    <source>
        <dbReference type="ARBA" id="ARBA00022679"/>
    </source>
</evidence>
<feature type="domain" description="Rhodanese" evidence="3">
    <location>
        <begin position="17"/>
        <end position="135"/>
    </location>
</feature>
<dbReference type="PROSITE" id="PS00380">
    <property type="entry name" value="RHODANESE_1"/>
    <property type="match status" value="1"/>
</dbReference>
<dbReference type="InterPro" id="IPR001307">
    <property type="entry name" value="Thiosulphate_STrfase_CS"/>
</dbReference>
<evidence type="ECO:0000313" key="5">
    <source>
        <dbReference type="Proteomes" id="UP001307608"/>
    </source>
</evidence>
<proteinExistence type="predicted"/>
<dbReference type="EMBL" id="AP027271">
    <property type="protein sequence ID" value="BDX03689.1"/>
    <property type="molecule type" value="Genomic_DNA"/>
</dbReference>
<keyword evidence="2" id="KW-0677">Repeat</keyword>
<dbReference type="SUPFAM" id="SSF52821">
    <property type="entry name" value="Rhodanese/Cell cycle control phosphatase"/>
    <property type="match status" value="2"/>
</dbReference>
<gene>
    <name evidence="4" type="ORF">MACH16_24370</name>
</gene>
<organism evidence="4 5">
    <name type="scientific">Marinomonas pontica</name>
    <dbReference type="NCBI Taxonomy" id="264739"/>
    <lineage>
        <taxon>Bacteria</taxon>
        <taxon>Pseudomonadati</taxon>
        <taxon>Pseudomonadota</taxon>
        <taxon>Gammaproteobacteria</taxon>
        <taxon>Oceanospirillales</taxon>
        <taxon>Oceanospirillaceae</taxon>
        <taxon>Marinomonas</taxon>
    </lineage>
</organism>
<dbReference type="CDD" id="cd01448">
    <property type="entry name" value="TST_Repeat_1"/>
    <property type="match status" value="1"/>
</dbReference>
<sequence>MLLKTLINTNELAALLGLSNVVVLDCRFYLTDHAKGKSEYNIGHIPGAIFVDVHHELAAVETEVTGRHPLPDEAIFARQLQTWGINSDTQVIVYDDMGGAIAARAWWMLCQQSINVRVLDGGFPAWVREGKDVSTEPNVGVATQDKIEVSFPWAISEQVVVENFETNQFQLVDARASDRFNGENENIDPIAGHIPGAINRPFLDNLDADGSFKPAEQLHVEWQDWLTEEGDAYVYYCGSGITACHNVLALNYAGIEAKRVYVGSWSQWSKRMMRAMAES</sequence>
<protein>
    <submittedName>
        <fullName evidence="4">Sulfurtransferase</fullName>
    </submittedName>
</protein>
<name>A0ABN6WQ39_9GAMM</name>
<dbReference type="SMART" id="SM00450">
    <property type="entry name" value="RHOD"/>
    <property type="match status" value="2"/>
</dbReference>
<evidence type="ECO:0000313" key="4">
    <source>
        <dbReference type="EMBL" id="BDX03689.1"/>
    </source>
</evidence>
<reference evidence="4 5" key="1">
    <citation type="submission" date="2023-01" db="EMBL/GenBank/DDBJ databases">
        <title>Complete genome sequence of Marinomonas pontica strain 200518_36.</title>
        <authorList>
            <person name="Ueki S."/>
            <person name="Gajardo G."/>
            <person name="Maruyama F."/>
        </authorList>
    </citation>
    <scope>NUCLEOTIDE SEQUENCE [LARGE SCALE GENOMIC DNA]</scope>
    <source>
        <strain evidence="4 5">200518_36</strain>
    </source>
</reference>
<dbReference type="PANTHER" id="PTHR11364:SF27">
    <property type="entry name" value="SULFURTRANSFERASE"/>
    <property type="match status" value="1"/>
</dbReference>
<dbReference type="RefSeq" id="WP_338268409.1">
    <property type="nucleotide sequence ID" value="NZ_AP027271.1"/>
</dbReference>
<feature type="domain" description="Rhodanese" evidence="3">
    <location>
        <begin position="165"/>
        <end position="277"/>
    </location>
</feature>
<accession>A0ABN6WQ39</accession>
<keyword evidence="1" id="KW-0808">Transferase</keyword>
<dbReference type="InterPro" id="IPR001763">
    <property type="entry name" value="Rhodanese-like_dom"/>
</dbReference>
<dbReference type="PROSITE" id="PS50206">
    <property type="entry name" value="RHODANESE_3"/>
    <property type="match status" value="2"/>
</dbReference>
<dbReference type="PANTHER" id="PTHR11364">
    <property type="entry name" value="THIOSULFATE SULFERTANSFERASE"/>
    <property type="match status" value="1"/>
</dbReference>
<keyword evidence="5" id="KW-1185">Reference proteome</keyword>
<evidence type="ECO:0000259" key="3">
    <source>
        <dbReference type="PROSITE" id="PS50206"/>
    </source>
</evidence>
<dbReference type="CDD" id="cd01449">
    <property type="entry name" value="TST_Repeat_2"/>
    <property type="match status" value="1"/>
</dbReference>
<dbReference type="Proteomes" id="UP001307608">
    <property type="component" value="Chromosome"/>
</dbReference>
<dbReference type="InterPro" id="IPR036873">
    <property type="entry name" value="Rhodanese-like_dom_sf"/>
</dbReference>
<evidence type="ECO:0000256" key="2">
    <source>
        <dbReference type="ARBA" id="ARBA00022737"/>
    </source>
</evidence>
<dbReference type="Pfam" id="PF00581">
    <property type="entry name" value="Rhodanese"/>
    <property type="match status" value="2"/>
</dbReference>
<dbReference type="Gene3D" id="3.40.250.10">
    <property type="entry name" value="Rhodanese-like domain"/>
    <property type="match status" value="2"/>
</dbReference>